<evidence type="ECO:0000256" key="1">
    <source>
        <dbReference type="ARBA" id="ARBA00001231"/>
    </source>
</evidence>
<sequence>MQKTGGLIIGLQGTTVTTQERAWLMHPLVVGVILFTRNYESLEQLILLTAKIKMINPKLMISVDHEGGRVQRFREGFSRLPPMGSLKELYAQNMHSALMQAEHYGYVMASELKQVGVDFSYAPVCDIDYGHNTVIGDRAFHSESDAVAALVMAFYQGIRRAGSIGVAKHFPGHGYVSVDTHLGIGIDERSLDEIERTDLLPFITLIDAGIEGVMPAHIIYTAMDDAHTAVTSRTWLTYLREVLHFEGAIISDDLDMKGAAHLGSAIEKAQACFDAGIDIILCCNDFAAIEDLLSLTTERVLSEDVRFRCEVMRAHLQD</sequence>
<dbReference type="NCBIfam" id="NF003740">
    <property type="entry name" value="PRK05337.1"/>
    <property type="match status" value="1"/>
</dbReference>
<reference evidence="7" key="1">
    <citation type="submission" date="2021-03" db="EMBL/GenBank/DDBJ databases">
        <title>Identification and antibiotic profiling of Wohlfahrtiimonas chitiniclastica, an underestimated human pathogen.</title>
        <authorList>
            <person name="Kopf A."/>
            <person name="Bunk B."/>
            <person name="Coldewey S."/>
            <person name="Gunzer F."/>
            <person name="Riedel T."/>
            <person name="Schroettner P."/>
        </authorList>
    </citation>
    <scope>NUCLEOTIDE SEQUENCE</scope>
    <source>
        <strain evidence="7">DSM 100917</strain>
    </source>
</reference>
<dbReference type="GO" id="GO:0004563">
    <property type="term" value="F:beta-N-acetylhexosaminidase activity"/>
    <property type="evidence" value="ECO:0007669"/>
    <property type="project" value="UniProtKB-EC"/>
</dbReference>
<dbReference type="InterPro" id="IPR050226">
    <property type="entry name" value="NagZ_Beta-hexosaminidase"/>
</dbReference>
<evidence type="ECO:0000256" key="2">
    <source>
        <dbReference type="ARBA" id="ARBA00005336"/>
    </source>
</evidence>
<dbReference type="AlphaFoldDB" id="A0AB35C0E4"/>
<dbReference type="SUPFAM" id="SSF51445">
    <property type="entry name" value="(Trans)glycosidases"/>
    <property type="match status" value="1"/>
</dbReference>
<protein>
    <recommendedName>
        <fullName evidence="3">beta-N-acetylhexosaminidase</fullName>
        <ecNumber evidence="3">3.2.1.52</ecNumber>
    </recommendedName>
</protein>
<keyword evidence="5 7" id="KW-0326">Glycosidase</keyword>
<name>A0AB35C0E4_9GAMM</name>
<keyword evidence="4 7" id="KW-0378">Hydrolase</keyword>
<proteinExistence type="inferred from homology"/>
<dbReference type="InterPro" id="IPR036962">
    <property type="entry name" value="Glyco_hydro_3_N_sf"/>
</dbReference>
<evidence type="ECO:0000313" key="7">
    <source>
        <dbReference type="EMBL" id="MBS7824637.1"/>
    </source>
</evidence>
<organism evidence="7 8">
    <name type="scientific">Wohlfahrtiimonas chitiniclastica</name>
    <dbReference type="NCBI Taxonomy" id="400946"/>
    <lineage>
        <taxon>Bacteria</taxon>
        <taxon>Pseudomonadati</taxon>
        <taxon>Pseudomonadota</taxon>
        <taxon>Gammaproteobacteria</taxon>
        <taxon>Cardiobacteriales</taxon>
        <taxon>Ignatzschineriaceae</taxon>
        <taxon>Wohlfahrtiimonas</taxon>
    </lineage>
</organism>
<dbReference type="Pfam" id="PF00933">
    <property type="entry name" value="Glyco_hydro_3"/>
    <property type="match status" value="1"/>
</dbReference>
<dbReference type="InterPro" id="IPR017853">
    <property type="entry name" value="GH"/>
</dbReference>
<dbReference type="Gene3D" id="3.20.20.300">
    <property type="entry name" value="Glycoside hydrolase, family 3, N-terminal domain"/>
    <property type="match status" value="1"/>
</dbReference>
<dbReference type="InterPro" id="IPR001764">
    <property type="entry name" value="Glyco_hydro_3_N"/>
</dbReference>
<comment type="catalytic activity">
    <reaction evidence="1">
        <text>Hydrolysis of terminal non-reducing N-acetyl-D-hexosamine residues in N-acetyl-beta-D-hexosaminides.</text>
        <dbReference type="EC" id="3.2.1.52"/>
    </reaction>
</comment>
<comment type="caution">
    <text evidence="7">The sequence shown here is derived from an EMBL/GenBank/DDBJ whole genome shotgun (WGS) entry which is preliminary data.</text>
</comment>
<accession>A0AB35C0E4</accession>
<evidence type="ECO:0000256" key="5">
    <source>
        <dbReference type="ARBA" id="ARBA00023295"/>
    </source>
</evidence>
<dbReference type="EMBL" id="JAGIBU010000003">
    <property type="protein sequence ID" value="MBS7824637.1"/>
    <property type="molecule type" value="Genomic_DNA"/>
</dbReference>
<dbReference type="RefSeq" id="WP_094488829.1">
    <property type="nucleotide sequence ID" value="NZ_NEFE01000002.1"/>
</dbReference>
<comment type="similarity">
    <text evidence="2">Belongs to the glycosyl hydrolase 3 family.</text>
</comment>
<evidence type="ECO:0000259" key="6">
    <source>
        <dbReference type="Pfam" id="PF00933"/>
    </source>
</evidence>
<dbReference type="GO" id="GO:0005975">
    <property type="term" value="P:carbohydrate metabolic process"/>
    <property type="evidence" value="ECO:0007669"/>
    <property type="project" value="InterPro"/>
</dbReference>
<gene>
    <name evidence="7" type="primary">nagZ</name>
    <name evidence="7" type="ORF">J7561_05390</name>
</gene>
<dbReference type="GO" id="GO:0009254">
    <property type="term" value="P:peptidoglycan turnover"/>
    <property type="evidence" value="ECO:0007669"/>
    <property type="project" value="TreeGrafter"/>
</dbReference>
<dbReference type="PANTHER" id="PTHR30480">
    <property type="entry name" value="BETA-HEXOSAMINIDASE-RELATED"/>
    <property type="match status" value="1"/>
</dbReference>
<dbReference type="Proteomes" id="UP000680020">
    <property type="component" value="Unassembled WGS sequence"/>
</dbReference>
<evidence type="ECO:0000256" key="3">
    <source>
        <dbReference type="ARBA" id="ARBA00012663"/>
    </source>
</evidence>
<evidence type="ECO:0000313" key="8">
    <source>
        <dbReference type="Proteomes" id="UP000680020"/>
    </source>
</evidence>
<dbReference type="PANTHER" id="PTHR30480:SF13">
    <property type="entry name" value="BETA-HEXOSAMINIDASE"/>
    <property type="match status" value="1"/>
</dbReference>
<feature type="domain" description="Glycoside hydrolase family 3 N-terminal" evidence="6">
    <location>
        <begin position="16"/>
        <end position="294"/>
    </location>
</feature>
<evidence type="ECO:0000256" key="4">
    <source>
        <dbReference type="ARBA" id="ARBA00022801"/>
    </source>
</evidence>
<dbReference type="EC" id="3.2.1.52" evidence="3"/>